<evidence type="ECO:0000256" key="1">
    <source>
        <dbReference type="SAM" id="Phobius"/>
    </source>
</evidence>
<accession>A0A6M9TZZ6</accession>
<gene>
    <name evidence="2" type="primary">ORF10</name>
</gene>
<keyword evidence="1" id="KW-1133">Transmembrane helix</keyword>
<reference evidence="2" key="1">
    <citation type="journal article" date="2021" name="Virus">
        <title>The discovery, distribution and diversity of DNA viruses associated with Drosophila melanogaster in Europe.</title>
        <authorList>
            <person name="Wallace M.A."/>
            <person name="Coffman K.A."/>
            <person name="Gilbert C."/>
            <person name="Ravindran S."/>
            <person name="Albery G.F."/>
            <person name="Abbott J."/>
            <person name="Argyridou E."/>
            <person name="Bellosta P."/>
            <person name="Betancourt A.J."/>
            <person name="Colinet H."/>
            <person name="Eric K."/>
            <person name="Glaser-Schmitt A."/>
            <person name="Grath S."/>
            <person name="Jelic M."/>
            <person name="Kankare M."/>
            <person name="Kozeretska I."/>
            <person name="Loeschcke V."/>
            <person name="Montchamp-Moreau C."/>
            <person name="Ometto L."/>
            <person name="Onder B.S."/>
            <person name="Orengo D.J."/>
            <person name="Parsch J."/>
            <person name="Pascual M."/>
            <person name="Patenkovic A."/>
            <person name="Puerma E."/>
            <person name="Ritchie M.G."/>
            <person name="Rota-Stabelli O."/>
            <person name="Schou M.F."/>
            <person name="Serga S.V."/>
            <person name="Stamenkovic-Radak M."/>
            <person name="Tanaskovic M."/>
            <person name="Veselinovic M.S."/>
            <person name="Vieira J."/>
            <person name="Vieira C.P."/>
            <person name="Kapun M."/>
            <person name="Flatt T."/>
            <person name="Gonzalez J."/>
            <person name="Staubach F."/>
            <person name="Obbard D.J."/>
        </authorList>
    </citation>
    <scope>NUCLEOTIDE SEQUENCE</scope>
    <source>
        <strain evidence="2">Filamentous_ES_Gim_15_30_pool</strain>
    </source>
</reference>
<evidence type="ECO:0000313" key="2">
    <source>
        <dbReference type="EMBL" id="QKN22464.1"/>
    </source>
</evidence>
<name>A0A6M9TZZ6_9VIRU</name>
<organism evidence="2">
    <name type="scientific">Drosophila-associated filamentous virus</name>
    <dbReference type="NCBI Taxonomy" id="2743186"/>
    <lineage>
        <taxon>Viruses</taxon>
    </lineage>
</organism>
<sequence>MSTILSINLRQIKIIAIIFIQFKMHSLITIGVNVIFIIDIIARAYSIEMRRCMFRDAIIVVNTLRVNGLIVLHTNLATFTPARYRCLYMLKYATCVFASRHIGIATLEDTNRSIFGCANLPPGIGLIAAHFSTKFRTCLQAYIYEIIFEIGIGFHQFSVWVNFYKYMAKQVRIFAQIPIKHFQFIALMMMRQCIVVIV</sequence>
<proteinExistence type="predicted"/>
<keyword evidence="1" id="KW-0472">Membrane</keyword>
<protein>
    <submittedName>
        <fullName evidence="2">Uncharacterized protein</fullName>
    </submittedName>
</protein>
<keyword evidence="1" id="KW-0812">Transmembrane</keyword>
<dbReference type="EMBL" id="MT496832">
    <property type="protein sequence ID" value="QKN22464.1"/>
    <property type="molecule type" value="Genomic_DNA"/>
</dbReference>
<feature type="transmembrane region" description="Helical" evidence="1">
    <location>
        <begin position="12"/>
        <end position="45"/>
    </location>
</feature>